<dbReference type="EMBL" id="UINC01105396">
    <property type="protein sequence ID" value="SVC69297.1"/>
    <property type="molecule type" value="Genomic_DNA"/>
</dbReference>
<dbReference type="InterPro" id="IPR003838">
    <property type="entry name" value="ABC3_permease_C"/>
</dbReference>
<sequence length="358" mass="39514">MDAMGVIQPGSRVVYRQLYSGPEKQIDSFVNELQELPAEVRIQRIENIGQQLGRTLDRSNRFFSLAGLVTIIIAAIAAMISARRFAIRHIFNCSLMKIFGATQGFVLSALIGQLLLMTLLATIVGVGVGWMIQYILVDLLKGIIDSDLPGPSLQPIWIALLTSSCLIVGTVAPYLQQLRVSQPIRVLRNDLRLDYKSSFFINAVAIVALVFFLSILFADFSLVSTIIIGLFLVGLSLFCLGALMVKCCSFFENQIGIGWKLGLKNISKRRGESILHLVVFGLSLMALMVLTETRSDLINSWKQSLSEETPNHFFFNIQGSQLDGIADFLSPRIGQAIKFTPLIRGRLLEVNSGSNQGT</sequence>
<evidence type="ECO:0000256" key="5">
    <source>
        <dbReference type="ARBA" id="ARBA00023136"/>
    </source>
</evidence>
<evidence type="ECO:0000256" key="4">
    <source>
        <dbReference type="ARBA" id="ARBA00022989"/>
    </source>
</evidence>
<evidence type="ECO:0000256" key="2">
    <source>
        <dbReference type="ARBA" id="ARBA00022475"/>
    </source>
</evidence>
<comment type="subcellular location">
    <subcellularLocation>
        <location evidence="1">Cell membrane</location>
        <topology evidence="1">Multi-pass membrane protein</topology>
    </subcellularLocation>
</comment>
<protein>
    <recommendedName>
        <fullName evidence="7">ABC3 transporter permease C-terminal domain-containing protein</fullName>
    </recommendedName>
</protein>
<feature type="transmembrane region" description="Helical" evidence="6">
    <location>
        <begin position="103"/>
        <end position="136"/>
    </location>
</feature>
<evidence type="ECO:0000256" key="1">
    <source>
        <dbReference type="ARBA" id="ARBA00004651"/>
    </source>
</evidence>
<gene>
    <name evidence="8" type="ORF">METZ01_LOCUS322151</name>
</gene>
<keyword evidence="3 6" id="KW-0812">Transmembrane</keyword>
<reference evidence="8" key="1">
    <citation type="submission" date="2018-05" db="EMBL/GenBank/DDBJ databases">
        <authorList>
            <person name="Lanie J.A."/>
            <person name="Ng W.-L."/>
            <person name="Kazmierczak K.M."/>
            <person name="Andrzejewski T.M."/>
            <person name="Davidsen T.M."/>
            <person name="Wayne K.J."/>
            <person name="Tettelin H."/>
            <person name="Glass J.I."/>
            <person name="Rusch D."/>
            <person name="Podicherti R."/>
            <person name="Tsui H.-C.T."/>
            <person name="Winkler M.E."/>
        </authorList>
    </citation>
    <scope>NUCLEOTIDE SEQUENCE</scope>
</reference>
<keyword evidence="5 6" id="KW-0472">Membrane</keyword>
<dbReference type="Pfam" id="PF02687">
    <property type="entry name" value="FtsX"/>
    <property type="match status" value="1"/>
</dbReference>
<proteinExistence type="predicted"/>
<evidence type="ECO:0000256" key="6">
    <source>
        <dbReference type="SAM" id="Phobius"/>
    </source>
</evidence>
<feature type="transmembrane region" description="Helical" evidence="6">
    <location>
        <begin position="197"/>
        <end position="217"/>
    </location>
</feature>
<keyword evidence="2" id="KW-1003">Cell membrane</keyword>
<dbReference type="InterPro" id="IPR038766">
    <property type="entry name" value="Membrane_comp_ABC_pdt"/>
</dbReference>
<feature type="transmembrane region" description="Helical" evidence="6">
    <location>
        <begin position="273"/>
        <end position="290"/>
    </location>
</feature>
<accession>A0A382P904</accession>
<feature type="transmembrane region" description="Helical" evidence="6">
    <location>
        <begin position="223"/>
        <end position="245"/>
    </location>
</feature>
<dbReference type="AlphaFoldDB" id="A0A382P904"/>
<name>A0A382P904_9ZZZZ</name>
<evidence type="ECO:0000256" key="3">
    <source>
        <dbReference type="ARBA" id="ARBA00022692"/>
    </source>
</evidence>
<feature type="transmembrane region" description="Helical" evidence="6">
    <location>
        <begin position="156"/>
        <end position="176"/>
    </location>
</feature>
<keyword evidence="4 6" id="KW-1133">Transmembrane helix</keyword>
<evidence type="ECO:0000259" key="7">
    <source>
        <dbReference type="Pfam" id="PF02687"/>
    </source>
</evidence>
<dbReference type="PANTHER" id="PTHR30287:SF1">
    <property type="entry name" value="INNER MEMBRANE PROTEIN"/>
    <property type="match status" value="1"/>
</dbReference>
<dbReference type="PANTHER" id="PTHR30287">
    <property type="entry name" value="MEMBRANE COMPONENT OF PREDICTED ABC SUPERFAMILY METABOLITE UPTAKE TRANSPORTER"/>
    <property type="match status" value="1"/>
</dbReference>
<feature type="domain" description="ABC3 transporter permease C-terminal" evidence="7">
    <location>
        <begin position="66"/>
        <end position="171"/>
    </location>
</feature>
<feature type="transmembrane region" description="Helical" evidence="6">
    <location>
        <begin position="62"/>
        <end position="82"/>
    </location>
</feature>
<evidence type="ECO:0000313" key="8">
    <source>
        <dbReference type="EMBL" id="SVC69297.1"/>
    </source>
</evidence>
<dbReference type="GO" id="GO:0005886">
    <property type="term" value="C:plasma membrane"/>
    <property type="evidence" value="ECO:0007669"/>
    <property type="project" value="UniProtKB-SubCell"/>
</dbReference>
<feature type="non-terminal residue" evidence="8">
    <location>
        <position position="358"/>
    </location>
</feature>
<organism evidence="8">
    <name type="scientific">marine metagenome</name>
    <dbReference type="NCBI Taxonomy" id="408172"/>
    <lineage>
        <taxon>unclassified sequences</taxon>
        <taxon>metagenomes</taxon>
        <taxon>ecological metagenomes</taxon>
    </lineage>
</organism>